<gene>
    <name evidence="1" type="ORF">ABVC42_00160</name>
    <name evidence="2" type="ORF">CEE75_11745</name>
</gene>
<accession>A0A4R6CRM6</accession>
<dbReference type="AlphaFoldDB" id="A0A4R6CRM6"/>
<evidence type="ECO:0000313" key="2">
    <source>
        <dbReference type="EMBL" id="TDN29115.1"/>
    </source>
</evidence>
<keyword evidence="4" id="KW-1185">Reference proteome</keyword>
<dbReference type="Proteomes" id="UP001434419">
    <property type="component" value="Unassembled WGS sequence"/>
</dbReference>
<name>A0A4R6CRM6_9LACO</name>
<reference evidence="2 3" key="1">
    <citation type="submission" date="2017-06" db="EMBL/GenBank/DDBJ databases">
        <authorList>
            <person name="Swanenburg J."/>
            <person name="Kort R."/>
        </authorList>
    </citation>
    <scope>NUCLEOTIDE SEQUENCE [LARGE SCALE GENOMIC DNA]</scope>
    <source>
        <strain evidence="2 3">RL05</strain>
    </source>
</reference>
<evidence type="ECO:0000313" key="3">
    <source>
        <dbReference type="Proteomes" id="UP000295195"/>
    </source>
</evidence>
<dbReference type="RefSeq" id="WP_061102317.1">
    <property type="nucleotide sequence ID" value="NZ_CP083390.1"/>
</dbReference>
<comment type="caution">
    <text evidence="2">The sequence shown here is derived from an EMBL/GenBank/DDBJ whole genome shotgun (WGS) entry which is preliminary data.</text>
</comment>
<sequence length="251" mass="28874">MNNECFKNLMEKANNLKLRITATCNKTNTYVLNLNMITDTSTFNEESLDYTGKYWTEVSSHSNSILYSISGTLDKKQIKYKNLDKITLVRTLRKLVMFHEAQSKYKDFDWSFIQSLVLPDVSEQLYLVDLNPYKDDVRNDVDIHSVWGSLPDNDEVYALLTQLPNVLKYGLIIIQDGMDPDCYLHPLDKQDLLSLKGLVRDTESDTKQFDNWIDQIVEKVPDIDTSLLTDMPVEVTACVPDDDSKAIVKQN</sequence>
<proteinExistence type="predicted"/>
<evidence type="ECO:0000313" key="4">
    <source>
        <dbReference type="Proteomes" id="UP001434419"/>
    </source>
</evidence>
<dbReference type="EMBL" id="NKLP01000242">
    <property type="protein sequence ID" value="TDN29115.1"/>
    <property type="molecule type" value="Genomic_DNA"/>
</dbReference>
<reference evidence="1" key="2">
    <citation type="submission" date="2024-06" db="EMBL/GenBank/DDBJ databases">
        <title>Vaginal Lactobacillus fatty acid response mechanisms reveal a metabolite-targeted strategy for bacterial vaginosis treatment.</title>
        <authorList>
            <person name="Zhu M."/>
            <person name="Blainey P.C."/>
            <person name="Bloom S.M."/>
            <person name="Kwon D.S."/>
        </authorList>
    </citation>
    <scope>NUCLEOTIDE SEQUENCE</scope>
    <source>
        <strain evidence="1">194_F1_1</strain>
    </source>
</reference>
<organism evidence="2 3">
    <name type="scientific">Lactobacillus crispatus</name>
    <dbReference type="NCBI Taxonomy" id="47770"/>
    <lineage>
        <taxon>Bacteria</taxon>
        <taxon>Bacillati</taxon>
        <taxon>Bacillota</taxon>
        <taxon>Bacilli</taxon>
        <taxon>Lactobacillales</taxon>
        <taxon>Lactobacillaceae</taxon>
        <taxon>Lactobacillus</taxon>
    </lineage>
</organism>
<protein>
    <submittedName>
        <fullName evidence="2">Uncharacterized protein</fullName>
    </submittedName>
</protein>
<dbReference type="Proteomes" id="UP000295195">
    <property type="component" value="Unassembled WGS sequence"/>
</dbReference>
<dbReference type="EMBL" id="JBETVU010000007">
    <property type="protein sequence ID" value="MES5148375.1"/>
    <property type="molecule type" value="Genomic_DNA"/>
</dbReference>
<evidence type="ECO:0000313" key="1">
    <source>
        <dbReference type="EMBL" id="MES5148375.1"/>
    </source>
</evidence>